<dbReference type="PROSITE" id="PS50885">
    <property type="entry name" value="HAMP"/>
    <property type="match status" value="1"/>
</dbReference>
<evidence type="ECO:0000259" key="5">
    <source>
        <dbReference type="PROSITE" id="PS50111"/>
    </source>
</evidence>
<feature type="domain" description="Methyl-accepting transducer" evidence="5">
    <location>
        <begin position="525"/>
        <end position="810"/>
    </location>
</feature>
<dbReference type="Pfam" id="PF17201">
    <property type="entry name" value="Cache_3-Cache_2"/>
    <property type="match status" value="1"/>
</dbReference>
<dbReference type="AlphaFoldDB" id="A0A2P2E538"/>
<protein>
    <submittedName>
        <fullName evidence="7">Methyl-accepting chemotaxis protein signaling domain protein</fullName>
    </submittedName>
</protein>
<feature type="domain" description="HAMP" evidence="6">
    <location>
        <begin position="474"/>
        <end position="520"/>
    </location>
</feature>
<organism evidence="7 8">
    <name type="scientific">Leptospira ryugenii</name>
    <dbReference type="NCBI Taxonomy" id="1917863"/>
    <lineage>
        <taxon>Bacteria</taxon>
        <taxon>Pseudomonadati</taxon>
        <taxon>Spirochaetota</taxon>
        <taxon>Spirochaetia</taxon>
        <taxon>Leptospirales</taxon>
        <taxon>Leptospiraceae</taxon>
        <taxon>Leptospira</taxon>
    </lineage>
</organism>
<dbReference type="GO" id="GO:0007165">
    <property type="term" value="P:signal transduction"/>
    <property type="evidence" value="ECO:0007669"/>
    <property type="project" value="UniProtKB-KW"/>
</dbReference>
<dbReference type="InterPro" id="IPR033462">
    <property type="entry name" value="Cache_3-Cache_2"/>
</dbReference>
<evidence type="ECO:0000256" key="2">
    <source>
        <dbReference type="ARBA" id="ARBA00029447"/>
    </source>
</evidence>
<evidence type="ECO:0000313" key="8">
    <source>
        <dbReference type="Proteomes" id="UP000245133"/>
    </source>
</evidence>
<comment type="similarity">
    <text evidence="2">Belongs to the methyl-accepting chemotaxis (MCP) protein family.</text>
</comment>
<feature type="transmembrane region" description="Helical" evidence="4">
    <location>
        <begin position="80"/>
        <end position="101"/>
    </location>
</feature>
<keyword evidence="4" id="KW-1133">Transmembrane helix</keyword>
<dbReference type="Gene3D" id="1.10.287.950">
    <property type="entry name" value="Methyl-accepting chemotaxis protein"/>
    <property type="match status" value="1"/>
</dbReference>
<dbReference type="EMBL" id="BFBB01000009">
    <property type="protein sequence ID" value="GBF51989.1"/>
    <property type="molecule type" value="Genomic_DNA"/>
</dbReference>
<sequence>MGVVVPIGIVFIYFLIKPTGDLLRVFFLAVGSGALFVQILPLYVMPRLTKPIKDYLLAQEKGESISKEDYTKIWNHVTKLPILTSVMGALQWLIASFIVIIPVWMHPDASRTQSFYLENTFIFLALLNTLLSYIFMEGVIHKLLQENAFPSELDEAHKPFYRRLSITIPVTIIMLIIMMCDVFMMLSFRINSSSLRDSYSNQLYNFSISNEASLSVIFEGVESAMKEIADREDLQLAFTKKQYGQFTPILQKLFDNSSLFLENAFITSMEEGYPIVASGKGDGKALGYKMKTHASFQENLDHALKGETYFGIAEKYPTNGKIIILVTSPFKVDGKIVGIIGFPIRIGDALSALLKKIKIGKTGYSFLLDQKLQMVWHPNESYILKEFEGTEFAKLLEEAGELKAFENKWEGSTFLLRKKTNPKTGYHFFTTINLAEIEEASYDSLDDLMYLSLGGALLVALVVFILFYIRFSSIKEVETVLQKMGNGDLRNYSKLVSSDEFGKLTMGLNKSLRQVKEVVASNQSISDDMAAAAEQMSVSLNSLSANSQTQAAAAEEISASIEEISAAVESVDSQAQSQVKKADFLKAQMQDLSSEIKLTGTEVDKATVEFTRITEEAKSGQTSLDRMQNSISKIGESSEQIGSVIEIINTISEQINLLALNAAIEAARAGTYGRGFAVVADEIGKLAIKTAASIKDISELIDANNDEINKGTEIIESTIQLIQNIIQGVSSFQQVTESIQASSQRQLERNTKVVQEVDELNEISRMIRVSLEEQKSAIGEVAQAIFNINDLTQSNAAGLEEMTASSTGIAYLAENLRKKINFFQI</sequence>
<feature type="transmembrane region" description="Helical" evidence="4">
    <location>
        <begin position="22"/>
        <end position="44"/>
    </location>
</feature>
<name>A0A2P2E538_9LEPT</name>
<evidence type="ECO:0000256" key="4">
    <source>
        <dbReference type="SAM" id="Phobius"/>
    </source>
</evidence>
<dbReference type="CDD" id="cd12912">
    <property type="entry name" value="PDC2_MCP_like"/>
    <property type="match status" value="1"/>
</dbReference>
<accession>A0A2P2E538</accession>
<dbReference type="InterPro" id="IPR004089">
    <property type="entry name" value="MCPsignal_dom"/>
</dbReference>
<keyword evidence="4" id="KW-0472">Membrane</keyword>
<dbReference type="SUPFAM" id="SSF58104">
    <property type="entry name" value="Methyl-accepting chemotaxis protein (MCP) signaling domain"/>
    <property type="match status" value="1"/>
</dbReference>
<evidence type="ECO:0000313" key="7">
    <source>
        <dbReference type="EMBL" id="GBF51989.1"/>
    </source>
</evidence>
<dbReference type="SMART" id="SM00283">
    <property type="entry name" value="MA"/>
    <property type="match status" value="1"/>
</dbReference>
<feature type="transmembrane region" description="Helical" evidence="4">
    <location>
        <begin position="121"/>
        <end position="144"/>
    </location>
</feature>
<dbReference type="Pfam" id="PF00015">
    <property type="entry name" value="MCPsignal"/>
    <property type="match status" value="1"/>
</dbReference>
<evidence type="ECO:0000256" key="3">
    <source>
        <dbReference type="PROSITE-ProRule" id="PRU00284"/>
    </source>
</evidence>
<reference evidence="7 8" key="1">
    <citation type="submission" date="2018-02" db="EMBL/GenBank/DDBJ databases">
        <title>Novel Leptospira species isolated from soil and water in Japan.</title>
        <authorList>
            <person name="Nakao R."/>
            <person name="Masuzawa T."/>
        </authorList>
    </citation>
    <scope>NUCLEOTIDE SEQUENCE [LARGE SCALE GENOMIC DNA]</scope>
    <source>
        <strain evidence="7 8">YH101</strain>
    </source>
</reference>
<keyword evidence="1 3" id="KW-0807">Transducer</keyword>
<keyword evidence="8" id="KW-1185">Reference proteome</keyword>
<dbReference type="Gene3D" id="3.30.450.20">
    <property type="entry name" value="PAS domain"/>
    <property type="match status" value="1"/>
</dbReference>
<evidence type="ECO:0000259" key="6">
    <source>
        <dbReference type="PROSITE" id="PS50885"/>
    </source>
</evidence>
<dbReference type="PANTHER" id="PTHR32089">
    <property type="entry name" value="METHYL-ACCEPTING CHEMOTAXIS PROTEIN MCPB"/>
    <property type="match status" value="1"/>
</dbReference>
<dbReference type="PANTHER" id="PTHR32089:SF112">
    <property type="entry name" value="LYSOZYME-LIKE PROTEIN-RELATED"/>
    <property type="match status" value="1"/>
</dbReference>
<evidence type="ECO:0000256" key="1">
    <source>
        <dbReference type="ARBA" id="ARBA00023224"/>
    </source>
</evidence>
<dbReference type="PROSITE" id="PS50111">
    <property type="entry name" value="CHEMOTAXIS_TRANSDUC_2"/>
    <property type="match status" value="1"/>
</dbReference>
<keyword evidence="4" id="KW-0812">Transmembrane</keyword>
<dbReference type="InterPro" id="IPR003660">
    <property type="entry name" value="HAMP_dom"/>
</dbReference>
<feature type="transmembrane region" description="Helical" evidence="4">
    <location>
        <begin position="164"/>
        <end position="188"/>
    </location>
</feature>
<feature type="transmembrane region" description="Helical" evidence="4">
    <location>
        <begin position="448"/>
        <end position="469"/>
    </location>
</feature>
<comment type="caution">
    <text evidence="7">The sequence shown here is derived from an EMBL/GenBank/DDBJ whole genome shotgun (WGS) entry which is preliminary data.</text>
</comment>
<dbReference type="Proteomes" id="UP000245133">
    <property type="component" value="Unassembled WGS sequence"/>
</dbReference>
<dbReference type="GO" id="GO:0016020">
    <property type="term" value="C:membrane"/>
    <property type="evidence" value="ECO:0007669"/>
    <property type="project" value="InterPro"/>
</dbReference>
<gene>
    <name evidence="7" type="ORF">LPTSP4_35270</name>
</gene>
<proteinExistence type="inferred from homology"/>